<dbReference type="Pfam" id="PF04419">
    <property type="entry name" value="SERF-like_N"/>
    <property type="match status" value="1"/>
</dbReference>
<feature type="compositionally biased region" description="Basic and acidic residues" evidence="1">
    <location>
        <begin position="1"/>
        <end position="20"/>
    </location>
</feature>
<evidence type="ECO:0000313" key="4">
    <source>
        <dbReference type="Proteomes" id="UP001610444"/>
    </source>
</evidence>
<proteinExistence type="predicted"/>
<dbReference type="RefSeq" id="XP_070896650.1">
    <property type="nucleotide sequence ID" value="XM_071040963.1"/>
</dbReference>
<evidence type="ECO:0000259" key="2">
    <source>
        <dbReference type="Pfam" id="PF04419"/>
    </source>
</evidence>
<dbReference type="Proteomes" id="UP001610444">
    <property type="component" value="Unassembled WGS sequence"/>
</dbReference>
<organism evidence="3 4">
    <name type="scientific">Aspergillus pseudodeflectus</name>
    <dbReference type="NCBI Taxonomy" id="176178"/>
    <lineage>
        <taxon>Eukaryota</taxon>
        <taxon>Fungi</taxon>
        <taxon>Dikarya</taxon>
        <taxon>Ascomycota</taxon>
        <taxon>Pezizomycotina</taxon>
        <taxon>Eurotiomycetes</taxon>
        <taxon>Eurotiomycetidae</taxon>
        <taxon>Eurotiales</taxon>
        <taxon>Aspergillaceae</taxon>
        <taxon>Aspergillus</taxon>
        <taxon>Aspergillus subgen. Nidulantes</taxon>
    </lineage>
</organism>
<gene>
    <name evidence="3" type="ORF">BJX68DRAFT_242294</name>
</gene>
<protein>
    <recommendedName>
        <fullName evidence="2">Small EDRK-rich factor-like N-terminal domain-containing protein</fullName>
    </recommendedName>
</protein>
<sequence>MARGNQRDKAREKNLKEAAKKKSSNTLSGSEFQRKKEDDALKMREKQAKGEFCLVLASQLDREEARKFLVVHSSPCRAGLGWARLQVARDK</sequence>
<feature type="compositionally biased region" description="Basic and acidic residues" evidence="1">
    <location>
        <begin position="32"/>
        <end position="42"/>
    </location>
</feature>
<feature type="domain" description="Small EDRK-rich factor-like N-terminal" evidence="2">
    <location>
        <begin position="1"/>
        <end position="37"/>
    </location>
</feature>
<accession>A0ABR4JZA5</accession>
<feature type="region of interest" description="Disordered" evidence="1">
    <location>
        <begin position="1"/>
        <end position="42"/>
    </location>
</feature>
<evidence type="ECO:0000256" key="1">
    <source>
        <dbReference type="SAM" id="MobiDB-lite"/>
    </source>
</evidence>
<dbReference type="GeneID" id="98156127"/>
<evidence type="ECO:0000313" key="3">
    <source>
        <dbReference type="EMBL" id="KAL2845406.1"/>
    </source>
</evidence>
<name>A0ABR4JZA5_9EURO</name>
<reference evidence="3 4" key="1">
    <citation type="submission" date="2024-07" db="EMBL/GenBank/DDBJ databases">
        <title>Section-level genome sequencing and comparative genomics of Aspergillus sections Usti and Cavernicolus.</title>
        <authorList>
            <consortium name="Lawrence Berkeley National Laboratory"/>
            <person name="Nybo J.L."/>
            <person name="Vesth T.C."/>
            <person name="Theobald S."/>
            <person name="Frisvad J.C."/>
            <person name="Larsen T.O."/>
            <person name="Kjaerboelling I."/>
            <person name="Rothschild-Mancinelli K."/>
            <person name="Lyhne E.K."/>
            <person name="Kogle M.E."/>
            <person name="Barry K."/>
            <person name="Clum A."/>
            <person name="Na H."/>
            <person name="Ledsgaard L."/>
            <person name="Lin J."/>
            <person name="Lipzen A."/>
            <person name="Kuo A."/>
            <person name="Riley R."/>
            <person name="Mondo S."/>
            <person name="LaButti K."/>
            <person name="Haridas S."/>
            <person name="Pangalinan J."/>
            <person name="Salamov A.A."/>
            <person name="Simmons B.A."/>
            <person name="Magnuson J.K."/>
            <person name="Chen J."/>
            <person name="Drula E."/>
            <person name="Henrissat B."/>
            <person name="Wiebenga A."/>
            <person name="Lubbers R.J."/>
            <person name="Gomes A.C."/>
            <person name="Macurrencykelacurrency M.R."/>
            <person name="Stajich J."/>
            <person name="Grigoriev I.V."/>
            <person name="Mortensen U.H."/>
            <person name="De vries R.P."/>
            <person name="Baker S.E."/>
            <person name="Andersen M.R."/>
        </authorList>
    </citation>
    <scope>NUCLEOTIDE SEQUENCE [LARGE SCALE GENOMIC DNA]</scope>
    <source>
        <strain evidence="3 4">CBS 756.74</strain>
    </source>
</reference>
<dbReference type="EMBL" id="JBFXLR010000037">
    <property type="protein sequence ID" value="KAL2845406.1"/>
    <property type="molecule type" value="Genomic_DNA"/>
</dbReference>
<dbReference type="InterPro" id="IPR007513">
    <property type="entry name" value="SERF-like_N"/>
</dbReference>
<comment type="caution">
    <text evidence="3">The sequence shown here is derived from an EMBL/GenBank/DDBJ whole genome shotgun (WGS) entry which is preliminary data.</text>
</comment>
<keyword evidence="4" id="KW-1185">Reference proteome</keyword>